<accession>A0AAW1EQR8</accession>
<gene>
    <name evidence="2" type="ORF">VZT92_018104</name>
</gene>
<evidence type="ECO:0000256" key="1">
    <source>
        <dbReference type="SAM" id="MobiDB-lite"/>
    </source>
</evidence>
<evidence type="ECO:0000313" key="3">
    <source>
        <dbReference type="Proteomes" id="UP001488805"/>
    </source>
</evidence>
<name>A0AAW1EQR8_ZOAVI</name>
<reference evidence="2 3" key="1">
    <citation type="journal article" date="2024" name="Genome Biol. Evol.">
        <title>Chromosome-level genome assembly of the viviparous eelpout Zoarces viviparus.</title>
        <authorList>
            <person name="Fuhrmann N."/>
            <person name="Brasseur M.V."/>
            <person name="Bakowski C.E."/>
            <person name="Podsiadlowski L."/>
            <person name="Prost S."/>
            <person name="Krehenwinkel H."/>
            <person name="Mayer C."/>
        </authorList>
    </citation>
    <scope>NUCLEOTIDE SEQUENCE [LARGE SCALE GENOMIC DNA]</scope>
    <source>
        <strain evidence="2">NO-MEL_2022_Ind0_liver</strain>
    </source>
</reference>
<evidence type="ECO:0000313" key="2">
    <source>
        <dbReference type="EMBL" id="KAK9524250.1"/>
    </source>
</evidence>
<organism evidence="2 3">
    <name type="scientific">Zoarces viviparus</name>
    <name type="common">Viviparous eelpout</name>
    <name type="synonym">Blennius viviparus</name>
    <dbReference type="NCBI Taxonomy" id="48416"/>
    <lineage>
        <taxon>Eukaryota</taxon>
        <taxon>Metazoa</taxon>
        <taxon>Chordata</taxon>
        <taxon>Craniata</taxon>
        <taxon>Vertebrata</taxon>
        <taxon>Euteleostomi</taxon>
        <taxon>Actinopterygii</taxon>
        <taxon>Neopterygii</taxon>
        <taxon>Teleostei</taxon>
        <taxon>Neoteleostei</taxon>
        <taxon>Acanthomorphata</taxon>
        <taxon>Eupercaria</taxon>
        <taxon>Perciformes</taxon>
        <taxon>Cottioidei</taxon>
        <taxon>Zoarcales</taxon>
        <taxon>Zoarcidae</taxon>
        <taxon>Zoarcinae</taxon>
        <taxon>Zoarces</taxon>
    </lineage>
</organism>
<feature type="compositionally biased region" description="Pro residues" evidence="1">
    <location>
        <begin position="136"/>
        <end position="145"/>
    </location>
</feature>
<dbReference type="Proteomes" id="UP001488805">
    <property type="component" value="Unassembled WGS sequence"/>
</dbReference>
<sequence>MKTMLSKGSVREKVFPISGMGLGASPPVLALLGPGTIDDPENRAGGEVQLRCSDTLPISQRTGSRGRAQRSLSLRLIKPHLHRSTSGSCCFRRRSRPKVSRLITAEVGGEKEQIPASVFVGRTSRNGGDPGGRPVIGPPSSPGQL</sequence>
<dbReference type="AlphaFoldDB" id="A0AAW1EQR8"/>
<protein>
    <submittedName>
        <fullName evidence="2">Uncharacterized protein</fullName>
    </submittedName>
</protein>
<dbReference type="EMBL" id="JBCEZU010000156">
    <property type="protein sequence ID" value="KAK9524250.1"/>
    <property type="molecule type" value="Genomic_DNA"/>
</dbReference>
<proteinExistence type="predicted"/>
<keyword evidence="3" id="KW-1185">Reference proteome</keyword>
<comment type="caution">
    <text evidence="2">The sequence shown here is derived from an EMBL/GenBank/DDBJ whole genome shotgun (WGS) entry which is preliminary data.</text>
</comment>
<feature type="region of interest" description="Disordered" evidence="1">
    <location>
        <begin position="113"/>
        <end position="145"/>
    </location>
</feature>